<dbReference type="InterPro" id="IPR020846">
    <property type="entry name" value="MFS_dom"/>
</dbReference>
<proteinExistence type="predicted"/>
<keyword evidence="5 7" id="KW-0472">Membrane</keyword>
<evidence type="ECO:0000256" key="3">
    <source>
        <dbReference type="ARBA" id="ARBA00022692"/>
    </source>
</evidence>
<feature type="transmembrane region" description="Helical" evidence="7">
    <location>
        <begin position="334"/>
        <end position="360"/>
    </location>
</feature>
<dbReference type="Pfam" id="PF07690">
    <property type="entry name" value="MFS_1"/>
    <property type="match status" value="1"/>
</dbReference>
<feature type="domain" description="Major facilitator superfamily (MFS) profile" evidence="8">
    <location>
        <begin position="10"/>
        <end position="389"/>
    </location>
</feature>
<feature type="transmembrane region" description="Helical" evidence="7">
    <location>
        <begin position="245"/>
        <end position="264"/>
    </location>
</feature>
<dbReference type="InterPro" id="IPR052714">
    <property type="entry name" value="MFS_Exporter"/>
</dbReference>
<dbReference type="OrthoDB" id="9814001at2"/>
<dbReference type="PANTHER" id="PTHR23531:SF2">
    <property type="entry name" value="PERMEASE"/>
    <property type="match status" value="1"/>
</dbReference>
<feature type="transmembrane region" description="Helical" evidence="7">
    <location>
        <begin position="276"/>
        <end position="293"/>
    </location>
</feature>
<dbReference type="GO" id="GO:0005886">
    <property type="term" value="C:plasma membrane"/>
    <property type="evidence" value="ECO:0007669"/>
    <property type="project" value="UniProtKB-SubCell"/>
</dbReference>
<reference evidence="9 10" key="1">
    <citation type="submission" date="2019-06" db="EMBL/GenBank/DDBJ databases">
        <title>Cerasibacillus sp. nov., isolated from maize field.</title>
        <authorList>
            <person name="Lin S.-Y."/>
            <person name="Tsai C.-F."/>
            <person name="Young C.-C."/>
        </authorList>
    </citation>
    <scope>NUCLEOTIDE SEQUENCE [LARGE SCALE GENOMIC DNA]</scope>
    <source>
        <strain evidence="9 10">CC-CFT480</strain>
    </source>
</reference>
<dbReference type="Proteomes" id="UP000321574">
    <property type="component" value="Unassembled WGS sequence"/>
</dbReference>
<feature type="transmembrane region" description="Helical" evidence="7">
    <location>
        <begin position="77"/>
        <end position="96"/>
    </location>
</feature>
<feature type="region of interest" description="Disordered" evidence="6">
    <location>
        <begin position="390"/>
        <end position="410"/>
    </location>
</feature>
<feature type="transmembrane region" description="Helical" evidence="7">
    <location>
        <begin position="165"/>
        <end position="183"/>
    </location>
</feature>
<dbReference type="InterPro" id="IPR036259">
    <property type="entry name" value="MFS_trans_sf"/>
</dbReference>
<keyword evidence="3 7" id="KW-0812">Transmembrane</keyword>
<organism evidence="9 10">
    <name type="scientific">Cerasibacillus terrae</name>
    <dbReference type="NCBI Taxonomy" id="2498845"/>
    <lineage>
        <taxon>Bacteria</taxon>
        <taxon>Bacillati</taxon>
        <taxon>Bacillota</taxon>
        <taxon>Bacilli</taxon>
        <taxon>Bacillales</taxon>
        <taxon>Bacillaceae</taxon>
        <taxon>Cerasibacillus</taxon>
    </lineage>
</organism>
<keyword evidence="4 7" id="KW-1133">Transmembrane helix</keyword>
<evidence type="ECO:0000256" key="4">
    <source>
        <dbReference type="ARBA" id="ARBA00022989"/>
    </source>
</evidence>
<dbReference type="PROSITE" id="PS50850">
    <property type="entry name" value="MFS"/>
    <property type="match status" value="1"/>
</dbReference>
<feature type="compositionally biased region" description="Basic and acidic residues" evidence="6">
    <location>
        <begin position="390"/>
        <end position="401"/>
    </location>
</feature>
<gene>
    <name evidence="9" type="ORF">FHP05_10855</name>
</gene>
<protein>
    <submittedName>
        <fullName evidence="9">MFS transporter</fullName>
    </submittedName>
</protein>
<feature type="transmembrane region" description="Helical" evidence="7">
    <location>
        <begin position="139"/>
        <end position="159"/>
    </location>
</feature>
<sequence length="410" mass="45384">MSRPKLWTRDFLGISLSSFFLFLPFYILMITLPIYTINDLGGNKAEVGLIVTLFLIAAVVIRPFTGKLLDVYGKREMLYFSLILYLVATILYLVTYNFTLLLILRAVHGIGFGIATIALGTIVADILPQERRGEGMGYYALFMNLAMVVGPFLGLTIIQFTTFKILFIITSFFSLFALIAAMVPKLPKKAPQSYQIPATKKGFKLDDLIERKVLGVTIMAGILSFSYASVLSFLSIYAIEINMEKTASLFFVAYAALLILSRPFSGRAFDQYGENFILYPSIVIYGIGVLLLSQTTNPVTFLLAGGLIGVGYGTIGPAIQTIAINNVEPRRRGVATATFFTFFDSGIGVGSFVLGIVAGYTGLSKLYLYTSIFIFISIGLYYLLHGKKQKEDKQKIKREQKNPLQKEVSP</sequence>
<evidence type="ECO:0000256" key="6">
    <source>
        <dbReference type="SAM" id="MobiDB-lite"/>
    </source>
</evidence>
<evidence type="ECO:0000256" key="2">
    <source>
        <dbReference type="ARBA" id="ARBA00022448"/>
    </source>
</evidence>
<evidence type="ECO:0000256" key="5">
    <source>
        <dbReference type="ARBA" id="ARBA00023136"/>
    </source>
</evidence>
<dbReference type="RefSeq" id="WP_147668145.1">
    <property type="nucleotide sequence ID" value="NZ_VDUW01000007.1"/>
</dbReference>
<dbReference type="InterPro" id="IPR011701">
    <property type="entry name" value="MFS"/>
</dbReference>
<evidence type="ECO:0000256" key="7">
    <source>
        <dbReference type="SAM" id="Phobius"/>
    </source>
</evidence>
<feature type="transmembrane region" description="Helical" evidence="7">
    <location>
        <begin position="102"/>
        <end position="127"/>
    </location>
</feature>
<dbReference type="CDD" id="cd17489">
    <property type="entry name" value="MFS_YfcJ_like"/>
    <property type="match status" value="1"/>
</dbReference>
<dbReference type="SUPFAM" id="SSF103473">
    <property type="entry name" value="MFS general substrate transporter"/>
    <property type="match status" value="1"/>
</dbReference>
<dbReference type="Gene3D" id="1.20.1250.20">
    <property type="entry name" value="MFS general substrate transporter like domains"/>
    <property type="match status" value="1"/>
</dbReference>
<evidence type="ECO:0000259" key="8">
    <source>
        <dbReference type="PROSITE" id="PS50850"/>
    </source>
</evidence>
<evidence type="ECO:0000256" key="1">
    <source>
        <dbReference type="ARBA" id="ARBA00004651"/>
    </source>
</evidence>
<feature type="transmembrane region" description="Helical" evidence="7">
    <location>
        <begin position="47"/>
        <end position="65"/>
    </location>
</feature>
<feature type="transmembrane region" description="Helical" evidence="7">
    <location>
        <begin position="299"/>
        <end position="322"/>
    </location>
</feature>
<evidence type="ECO:0000313" key="9">
    <source>
        <dbReference type="EMBL" id="TXL63671.1"/>
    </source>
</evidence>
<keyword evidence="2" id="KW-0813">Transport</keyword>
<feature type="transmembrane region" description="Helical" evidence="7">
    <location>
        <begin position="213"/>
        <end position="239"/>
    </location>
</feature>
<comment type="subcellular location">
    <subcellularLocation>
        <location evidence="1">Cell membrane</location>
        <topology evidence="1">Multi-pass membrane protein</topology>
    </subcellularLocation>
</comment>
<dbReference type="AlphaFoldDB" id="A0A5C8NS07"/>
<dbReference type="PANTHER" id="PTHR23531">
    <property type="entry name" value="QUINOLENE RESISTANCE PROTEIN NORA"/>
    <property type="match status" value="1"/>
</dbReference>
<feature type="transmembrane region" description="Helical" evidence="7">
    <location>
        <begin position="366"/>
        <end position="384"/>
    </location>
</feature>
<dbReference type="EMBL" id="VDUW01000007">
    <property type="protein sequence ID" value="TXL63671.1"/>
    <property type="molecule type" value="Genomic_DNA"/>
</dbReference>
<dbReference type="GO" id="GO:0022857">
    <property type="term" value="F:transmembrane transporter activity"/>
    <property type="evidence" value="ECO:0007669"/>
    <property type="project" value="InterPro"/>
</dbReference>
<evidence type="ECO:0000313" key="10">
    <source>
        <dbReference type="Proteomes" id="UP000321574"/>
    </source>
</evidence>
<feature type="transmembrane region" description="Helical" evidence="7">
    <location>
        <begin position="12"/>
        <end position="35"/>
    </location>
</feature>
<name>A0A5C8NS07_9BACI</name>
<accession>A0A5C8NS07</accession>
<keyword evidence="10" id="KW-1185">Reference proteome</keyword>
<comment type="caution">
    <text evidence="9">The sequence shown here is derived from an EMBL/GenBank/DDBJ whole genome shotgun (WGS) entry which is preliminary data.</text>
</comment>